<name>A0ABQ6KAF5_9MICO</name>
<reference evidence="2" key="1">
    <citation type="journal article" date="2019" name="Int. J. Syst. Evol. Microbiol.">
        <title>The Global Catalogue of Microorganisms (GCM) 10K type strain sequencing project: providing services to taxonomists for standard genome sequencing and annotation.</title>
        <authorList>
            <consortium name="The Broad Institute Genomics Platform"/>
            <consortium name="The Broad Institute Genome Sequencing Center for Infectious Disease"/>
            <person name="Wu L."/>
            <person name="Ma J."/>
        </authorList>
    </citation>
    <scope>NUCLEOTIDE SEQUENCE [LARGE SCALE GENOMIC DNA]</scope>
    <source>
        <strain evidence="2">NBRC 108894</strain>
    </source>
</reference>
<proteinExistence type="predicted"/>
<sequence>MLEPQSRATLTDQLRPPAGFALEHAVGTTFTLSLDSALAIPLAFAAQRLAVDDPIGVLDAVRRAASRIDIFAQAGQVSIATPATDLVAFLEPMVHPVGVRTGIFHPKIWFLEYSRGEERAYRFVCSSRNLTADRSWDTVVTLDGVAGGGGEARTRNLPLSRLLRAMPDLAVIPLTSTRLARIEALATQWETIEWEMPDDVKDVAFHVWGNGRRPELDVSGKRALLISPLCPTRASPSFAAVLVPTPIWSHAPKH</sequence>
<gene>
    <name evidence="1" type="ORF">GCM10025881_34850</name>
</gene>
<keyword evidence="2" id="KW-1185">Reference proteome</keyword>
<protein>
    <submittedName>
        <fullName evidence="1">Uncharacterized protein</fullName>
    </submittedName>
</protein>
<dbReference type="EMBL" id="BSVB01000001">
    <property type="protein sequence ID" value="GMA96661.1"/>
    <property type="molecule type" value="Genomic_DNA"/>
</dbReference>
<accession>A0ABQ6KAF5</accession>
<dbReference type="RefSeq" id="WP_284255185.1">
    <property type="nucleotide sequence ID" value="NZ_BSVB01000001.1"/>
</dbReference>
<dbReference type="Proteomes" id="UP001157034">
    <property type="component" value="Unassembled WGS sequence"/>
</dbReference>
<organism evidence="1 2">
    <name type="scientific">Pseudolysinimonas kribbensis</name>
    <dbReference type="NCBI Taxonomy" id="433641"/>
    <lineage>
        <taxon>Bacteria</taxon>
        <taxon>Bacillati</taxon>
        <taxon>Actinomycetota</taxon>
        <taxon>Actinomycetes</taxon>
        <taxon>Micrococcales</taxon>
        <taxon>Microbacteriaceae</taxon>
        <taxon>Pseudolysinimonas</taxon>
    </lineage>
</organism>
<comment type="caution">
    <text evidence="1">The sequence shown here is derived from an EMBL/GenBank/DDBJ whole genome shotgun (WGS) entry which is preliminary data.</text>
</comment>
<evidence type="ECO:0000313" key="2">
    <source>
        <dbReference type="Proteomes" id="UP001157034"/>
    </source>
</evidence>
<evidence type="ECO:0000313" key="1">
    <source>
        <dbReference type="EMBL" id="GMA96661.1"/>
    </source>
</evidence>